<feature type="compositionally biased region" description="Acidic residues" evidence="5">
    <location>
        <begin position="511"/>
        <end position="521"/>
    </location>
</feature>
<dbReference type="Gene3D" id="3.40.50.300">
    <property type="entry name" value="P-loop containing nucleotide triphosphate hydrolases"/>
    <property type="match status" value="1"/>
</dbReference>
<feature type="region of interest" description="Disordered" evidence="5">
    <location>
        <begin position="712"/>
        <end position="877"/>
    </location>
</feature>
<dbReference type="SMART" id="SM00409">
    <property type="entry name" value="IG"/>
    <property type="match status" value="3"/>
</dbReference>
<feature type="compositionally biased region" description="Basic and acidic residues" evidence="5">
    <location>
        <begin position="632"/>
        <end position="651"/>
    </location>
</feature>
<feature type="domain" description="AIG1-type G" evidence="8">
    <location>
        <begin position="4"/>
        <end position="203"/>
    </location>
</feature>
<feature type="domain" description="Ig-like" evidence="7">
    <location>
        <begin position="1197"/>
        <end position="1289"/>
    </location>
</feature>
<reference evidence="9" key="1">
    <citation type="journal article" date="2016" name="Nat. Commun.">
        <title>The channel catfish genome sequence provides insights into the evolution of scale formation in teleosts.</title>
        <authorList>
            <person name="Liu Z."/>
            <person name="Liu S."/>
            <person name="Yao J."/>
            <person name="Bao L."/>
            <person name="Zhang J."/>
            <person name="Li Y."/>
            <person name="Jiang C."/>
            <person name="Sun L."/>
            <person name="Wang R."/>
            <person name="Zhang Y."/>
            <person name="Zhou T."/>
            <person name="Zeng Q."/>
            <person name="Fu Q."/>
            <person name="Gao S."/>
            <person name="Li N."/>
            <person name="Koren S."/>
            <person name="Jiang Y."/>
            <person name="Zimin A."/>
            <person name="Xu P."/>
            <person name="Phillippy A.M."/>
            <person name="Geng X."/>
            <person name="Song L."/>
            <person name="Sun F."/>
            <person name="Li C."/>
            <person name="Wang X."/>
            <person name="Chen A."/>
            <person name="Jin Y."/>
            <person name="Yuan Z."/>
            <person name="Yang Y."/>
            <person name="Tan S."/>
            <person name="Peatman E."/>
            <person name="Lu J."/>
            <person name="Qin Z."/>
            <person name="Dunham R."/>
            <person name="Li Z."/>
            <person name="Sonstegard T."/>
            <person name="Feng J."/>
            <person name="Danzmann R.G."/>
            <person name="Schroeder S."/>
            <person name="Scheffler B."/>
            <person name="Duke M.V."/>
            <person name="Ballard L."/>
            <person name="Kucuktas H."/>
            <person name="Kaltenboeck L."/>
            <person name="Liu H."/>
            <person name="Armbruster J."/>
            <person name="Xie Y."/>
            <person name="Kirby M.L."/>
            <person name="Tian Y."/>
            <person name="Flanagan M.E."/>
            <person name="Mu W."/>
            <person name="Waldbieser G.C."/>
        </authorList>
    </citation>
    <scope>NUCLEOTIDE SEQUENCE [LARGE SCALE GENOMIC DNA]</scope>
    <source>
        <strain evidence="9">SDA103</strain>
    </source>
</reference>
<name>A0A979EXB0_ICTPU</name>
<feature type="compositionally biased region" description="Basic and acidic residues" evidence="5">
    <location>
        <begin position="724"/>
        <end position="742"/>
    </location>
</feature>
<dbReference type="PANTHER" id="PTHR11481">
    <property type="entry name" value="IMMUNOGLOBULIN FC RECEPTOR"/>
    <property type="match status" value="1"/>
</dbReference>
<dbReference type="PROSITE" id="PS51720">
    <property type="entry name" value="G_AIG1"/>
    <property type="match status" value="1"/>
</dbReference>
<feature type="compositionally biased region" description="Basic and acidic residues" evidence="5">
    <location>
        <begin position="322"/>
        <end position="333"/>
    </location>
</feature>
<dbReference type="GO" id="GO:0007166">
    <property type="term" value="P:cell surface receptor signaling pathway"/>
    <property type="evidence" value="ECO:0007669"/>
    <property type="project" value="TreeGrafter"/>
</dbReference>
<keyword evidence="3" id="KW-0547">Nucleotide-binding</keyword>
<dbReference type="Proteomes" id="UP000221080">
    <property type="component" value="Chromosome 7"/>
</dbReference>
<dbReference type="PROSITE" id="PS50835">
    <property type="entry name" value="IG_LIKE"/>
    <property type="match status" value="2"/>
</dbReference>
<dbReference type="FunFam" id="2.60.40.10:FF:001607">
    <property type="entry name" value="Leukocyte immune-type receptor TS32.15 L2.5a"/>
    <property type="match status" value="1"/>
</dbReference>
<keyword evidence="6" id="KW-1133">Transmembrane helix</keyword>
<evidence type="ECO:0000256" key="4">
    <source>
        <dbReference type="ARBA" id="ARBA00023157"/>
    </source>
</evidence>
<evidence type="ECO:0000256" key="3">
    <source>
        <dbReference type="ARBA" id="ARBA00022741"/>
    </source>
</evidence>
<dbReference type="Gene3D" id="2.60.40.10">
    <property type="entry name" value="Immunoglobulins"/>
    <property type="match status" value="3"/>
</dbReference>
<keyword evidence="6" id="KW-0472">Membrane</keyword>
<feature type="compositionally biased region" description="Basic and acidic residues" evidence="5">
    <location>
        <begin position="756"/>
        <end position="767"/>
    </location>
</feature>
<feature type="compositionally biased region" description="Basic and acidic residues" evidence="5">
    <location>
        <begin position="489"/>
        <end position="499"/>
    </location>
</feature>
<keyword evidence="4" id="KW-1015">Disulfide bond</keyword>
<evidence type="ECO:0000259" key="7">
    <source>
        <dbReference type="PROSITE" id="PS50835"/>
    </source>
</evidence>
<feature type="compositionally biased region" description="Basic and acidic residues" evidence="5">
    <location>
        <begin position="530"/>
        <end position="546"/>
    </location>
</feature>
<feature type="compositionally biased region" description="Polar residues" evidence="5">
    <location>
        <begin position="582"/>
        <end position="597"/>
    </location>
</feature>
<keyword evidence="9" id="KW-1185">Reference proteome</keyword>
<dbReference type="PANTHER" id="PTHR11481:SF64">
    <property type="entry name" value="FC RECEPTOR-LIKE PROTEIN 4"/>
    <property type="match status" value="1"/>
</dbReference>
<feature type="compositionally biased region" description="Basic and acidic residues" evidence="5">
    <location>
        <begin position="960"/>
        <end position="971"/>
    </location>
</feature>
<evidence type="ECO:0000259" key="8">
    <source>
        <dbReference type="PROSITE" id="PS51720"/>
    </source>
</evidence>
<feature type="region of interest" description="Disordered" evidence="5">
    <location>
        <begin position="575"/>
        <end position="602"/>
    </location>
</feature>
<feature type="region of interest" description="Disordered" evidence="5">
    <location>
        <begin position="614"/>
        <end position="651"/>
    </location>
</feature>
<dbReference type="InterPro" id="IPR006703">
    <property type="entry name" value="G_AIG1"/>
</dbReference>
<dbReference type="KEGG" id="ipu:108268246"/>
<feature type="region of interest" description="Disordered" evidence="5">
    <location>
        <begin position="248"/>
        <end position="269"/>
    </location>
</feature>
<dbReference type="InterPro" id="IPR036179">
    <property type="entry name" value="Ig-like_dom_sf"/>
</dbReference>
<dbReference type="SUPFAM" id="SSF52540">
    <property type="entry name" value="P-loop containing nucleoside triphosphate hydrolases"/>
    <property type="match status" value="1"/>
</dbReference>
<dbReference type="GeneID" id="108268246"/>
<feature type="region of interest" description="Disordered" evidence="5">
    <location>
        <begin position="1030"/>
        <end position="1059"/>
    </location>
</feature>
<gene>
    <name evidence="10" type="primary">LOC108268246</name>
</gene>
<keyword evidence="2" id="KW-0732">Signal</keyword>
<dbReference type="GO" id="GO:0006955">
    <property type="term" value="P:immune response"/>
    <property type="evidence" value="ECO:0007669"/>
    <property type="project" value="TreeGrafter"/>
</dbReference>
<feature type="domain" description="Ig-like" evidence="7">
    <location>
        <begin position="1297"/>
        <end position="1379"/>
    </location>
</feature>
<feature type="compositionally biased region" description="Basic and acidic residues" evidence="5">
    <location>
        <begin position="1030"/>
        <end position="1048"/>
    </location>
</feature>
<evidence type="ECO:0000256" key="1">
    <source>
        <dbReference type="ARBA" id="ARBA00008535"/>
    </source>
</evidence>
<evidence type="ECO:0000256" key="5">
    <source>
        <dbReference type="SAM" id="MobiDB-lite"/>
    </source>
</evidence>
<evidence type="ECO:0000256" key="2">
    <source>
        <dbReference type="ARBA" id="ARBA00022729"/>
    </source>
</evidence>
<feature type="compositionally biased region" description="Basic and acidic residues" evidence="5">
    <location>
        <begin position="908"/>
        <end position="926"/>
    </location>
</feature>
<comment type="similarity">
    <text evidence="1">Belongs to the TRAFAC class TrmE-Era-EngA-EngB-Septin-like GTPase superfamily. AIG1/Toc34/Toc159-like paraseptin GTPase family. IAN subfamily.</text>
</comment>
<dbReference type="GO" id="GO:0004888">
    <property type="term" value="F:transmembrane signaling receptor activity"/>
    <property type="evidence" value="ECO:0007669"/>
    <property type="project" value="TreeGrafter"/>
</dbReference>
<dbReference type="Pfam" id="PF04548">
    <property type="entry name" value="AIG1"/>
    <property type="match status" value="1"/>
</dbReference>
<evidence type="ECO:0000313" key="10">
    <source>
        <dbReference type="RefSeq" id="XP_047012461.2"/>
    </source>
</evidence>
<dbReference type="OrthoDB" id="8942455at2759"/>
<evidence type="ECO:0000256" key="6">
    <source>
        <dbReference type="SAM" id="Phobius"/>
    </source>
</evidence>
<sequence length="1537" mass="178283">MVKKERFWLILMGEEWTGKSSAGNTMLGQTVFKVDSDTEHVMQSFGVIEGRDVTVVDTPGWDSECSPDVPLKMLKKAHNSAVGQGFHVLLLTIPISQNQEWNQKVAQRLSNALTLFNDDTWKHTMILFTRADLLHHTGLEGYLKGSGQPFQSLLEKCEHRYHVLNNCKRNDHEQVRELMEKVEQMVQESNGQSLQLVMSEQEVGTLREHEMNSLRNNRQLVERCTKMEEHIGRESGFRLEDHMFKSLPPVKNDPPMTHPTDQSELPEENSTCVLRSTSDLCSESPAEIIRDLAMSSDDDGDTESINVDQTEKNTCTEVEETGIDRNPRDEEKNKKHVQHAPLQRNTPQTWDIQWDLSITCYIYSEESVLMTCVLQFSVCWRKLKPSCERDWISFTVCSDNIFWIYIMVLYLFVRYLCLIYETYGVSKETGNQNMNTLVSGFVERQQKPSKENPGAFHSLLWQISNNRPKEVTQCSNMEDDEGIPQHSTGGKDEKMKKGEDEELPQHSQKGDDDDEEEDDKEEQSQQIIKANDEIPHQSKRGDKEIPQYDGNEEGENILQQRKQVDDDHVLQHSIKGDVKHVLQNNKTDYEETNQQSNADEEEELLKLKRTDDNICRNNNRHGRMKKIHRKTKMVEYENTPEHSQRGHTEEMLQHNSKADYEEIPQQSKRCKDEELSKHVIKDMEEICQNHRRGYKKEIPQYNTRGYEEEIPQSNIRGYEEEIPEINRKASKKEIPQSNRRDYEEEIPQSKRKACKKERPQSNRRGYEEEITQSNRGGYEEEIPQSNRGGYEEEIPQSNRGGYEEEIPQSNRGGYEEEIPQSNRGGYEEEIPQSNRRGYEEEIPQSKRKACKKERPQSNRRGYEEEIPQSNRGGYEEEIPQSNIRGYEEEIPQINRKACKKEIPQSNRRGYEEEIPEINRKASKKEIPQSNRKASKKEIPQSNRRGYEEEIPPCKRKACKKERPQSNRRGYEEEIPQSNRGGYEEEIPQSNRGGYEEEMPQSNRGGYEEEIPQCNWLTDDKEILQCNRNRDNEETAKHSRKTCNEEIQHHQRKGKNGDTYQQWKSAHDHEMRGLEDGKDIPEQCRKRASYEIPQHRRKRIEKDIPQHTSVWDAEEIKEAPEQQVEGIVEIRGANKKIHHKWYRYQHTKDVNNFADAGEEDTRQQGGFSKRSRTKSLERFIVFYMLISLIPVPHAQGSPKAVVSIEPDTHLYRGETVIFRCDIQGGGGNKWTYSWYRNNNTLHFPVFDMLDYDRRMQDISIWYVRDSDSGNYTCRGQRSDSQSSEISDAVTLTVSAEKPQVVLSVSPQSWLTEGDSVTLNCEITNSSTDWKFSWYTGVPYRIKRDRYGDIIYGDSYTISPAALKHTGVYVCRAEREERVYHTRYSNEQPLWITGESPPVSLIINPNRTQHFTDDSLSLNCEKQSNSTGWRVIRYTLRAIVSDCSWWGSVTGSTCKISFLSTSDTGVYWCESESGENSNPVNITVNVSGPSGVEAPFSVLMLISSVVTASLLVTIILLVKCYRARAHTGEYRIQNAVMEE</sequence>
<feature type="region of interest" description="Disordered" evidence="5">
    <location>
        <begin position="471"/>
        <end position="550"/>
    </location>
</feature>
<dbReference type="RefSeq" id="XP_047012461.2">
    <property type="nucleotide sequence ID" value="XM_047156505.2"/>
</dbReference>
<feature type="transmembrane region" description="Helical" evidence="6">
    <location>
        <begin position="1494"/>
        <end position="1516"/>
    </location>
</feature>
<keyword evidence="6" id="KW-0812">Transmembrane</keyword>
<protein>
    <submittedName>
        <fullName evidence="10">Uncharacterized protein LOC108268246 isoform X1</fullName>
    </submittedName>
</protein>
<feature type="compositionally biased region" description="Basic residues" evidence="5">
    <location>
        <begin position="618"/>
        <end position="631"/>
    </location>
</feature>
<accession>A0A979EXB0</accession>
<evidence type="ECO:0000313" key="9">
    <source>
        <dbReference type="Proteomes" id="UP000221080"/>
    </source>
</evidence>
<dbReference type="InterPro" id="IPR007110">
    <property type="entry name" value="Ig-like_dom"/>
</dbReference>
<proteinExistence type="inferred from homology"/>
<feature type="compositionally biased region" description="Polar residues" evidence="5">
    <location>
        <begin position="259"/>
        <end position="269"/>
    </location>
</feature>
<dbReference type="Pfam" id="PF13895">
    <property type="entry name" value="Ig_2"/>
    <property type="match status" value="1"/>
</dbReference>
<feature type="compositionally biased region" description="Basic and acidic residues" evidence="5">
    <location>
        <begin position="852"/>
        <end position="863"/>
    </location>
</feature>
<dbReference type="InterPro" id="IPR003599">
    <property type="entry name" value="Ig_sub"/>
</dbReference>
<dbReference type="GO" id="GO:0005525">
    <property type="term" value="F:GTP binding"/>
    <property type="evidence" value="ECO:0007669"/>
    <property type="project" value="InterPro"/>
</dbReference>
<dbReference type="InterPro" id="IPR027417">
    <property type="entry name" value="P-loop_NTPase"/>
</dbReference>
<dbReference type="GO" id="GO:0009897">
    <property type="term" value="C:external side of plasma membrane"/>
    <property type="evidence" value="ECO:0007669"/>
    <property type="project" value="TreeGrafter"/>
</dbReference>
<feature type="region of interest" description="Disordered" evidence="5">
    <location>
        <begin position="318"/>
        <end position="340"/>
    </location>
</feature>
<dbReference type="InterPro" id="IPR050488">
    <property type="entry name" value="Ig_Fc_receptor"/>
</dbReference>
<dbReference type="SUPFAM" id="SSF48726">
    <property type="entry name" value="Immunoglobulin"/>
    <property type="match status" value="3"/>
</dbReference>
<dbReference type="InterPro" id="IPR013783">
    <property type="entry name" value="Ig-like_fold"/>
</dbReference>
<reference evidence="10" key="2">
    <citation type="submission" date="2025-08" db="UniProtKB">
        <authorList>
            <consortium name="RefSeq"/>
        </authorList>
    </citation>
    <scope>IDENTIFICATION</scope>
    <source>
        <tissue evidence="10">Blood</tissue>
    </source>
</reference>
<dbReference type="Pfam" id="PF13927">
    <property type="entry name" value="Ig_3"/>
    <property type="match status" value="1"/>
</dbReference>
<organism evidence="9 10">
    <name type="scientific">Ictalurus punctatus</name>
    <name type="common">Channel catfish</name>
    <name type="synonym">Silurus punctatus</name>
    <dbReference type="NCBI Taxonomy" id="7998"/>
    <lineage>
        <taxon>Eukaryota</taxon>
        <taxon>Metazoa</taxon>
        <taxon>Chordata</taxon>
        <taxon>Craniata</taxon>
        <taxon>Vertebrata</taxon>
        <taxon>Euteleostomi</taxon>
        <taxon>Actinopterygii</taxon>
        <taxon>Neopterygii</taxon>
        <taxon>Teleostei</taxon>
        <taxon>Ostariophysi</taxon>
        <taxon>Siluriformes</taxon>
        <taxon>Ictaluridae</taxon>
        <taxon>Ictalurus</taxon>
    </lineage>
</organism>
<feature type="region of interest" description="Disordered" evidence="5">
    <location>
        <begin position="897"/>
        <end position="1006"/>
    </location>
</feature>